<reference evidence="10 11" key="1">
    <citation type="submission" date="2024-01" db="EMBL/GenBank/DDBJ databases">
        <title>The genome of the rayed Mediterranean limpet Patella caerulea (Linnaeus, 1758).</title>
        <authorList>
            <person name="Anh-Thu Weber A."/>
            <person name="Halstead-Nussloch G."/>
        </authorList>
    </citation>
    <scope>NUCLEOTIDE SEQUENCE [LARGE SCALE GENOMIC DNA]</scope>
    <source>
        <strain evidence="10">AATW-2023a</strain>
        <tissue evidence="10">Whole specimen</tissue>
    </source>
</reference>
<evidence type="ECO:0000256" key="4">
    <source>
        <dbReference type="ARBA" id="ARBA00023136"/>
    </source>
</evidence>
<dbReference type="Gene3D" id="2.60.40.10">
    <property type="entry name" value="Immunoglobulins"/>
    <property type="match status" value="1"/>
</dbReference>
<feature type="compositionally biased region" description="Pro residues" evidence="6">
    <location>
        <begin position="240"/>
        <end position="254"/>
    </location>
</feature>
<dbReference type="SMART" id="SM00303">
    <property type="entry name" value="GPS"/>
    <property type="match status" value="1"/>
</dbReference>
<feature type="region of interest" description="Disordered" evidence="6">
    <location>
        <begin position="127"/>
        <end position="263"/>
    </location>
</feature>
<keyword evidence="5" id="KW-1015">Disulfide bond</keyword>
<feature type="compositionally biased region" description="Low complexity" evidence="6">
    <location>
        <begin position="140"/>
        <end position="182"/>
    </location>
</feature>
<evidence type="ECO:0000313" key="10">
    <source>
        <dbReference type="EMBL" id="KAK6191655.1"/>
    </source>
</evidence>
<dbReference type="Proteomes" id="UP001347796">
    <property type="component" value="Unassembled WGS sequence"/>
</dbReference>
<evidence type="ECO:0000256" key="7">
    <source>
        <dbReference type="SAM" id="Phobius"/>
    </source>
</evidence>
<feature type="domain" description="GAIN-B" evidence="9">
    <location>
        <begin position="1414"/>
        <end position="1575"/>
    </location>
</feature>
<sequence length="1628" mass="169654">MRRIAFLISLCLCTVSVVRATTSTIEPSPTMASSSSQMWSATPCDPSMMYDQMPETMSYPPMGDHSMSYSPMSDPSMSYSMMSYLMMSYSPMAWDNTYYVTDSMGNTICYIAPMSMSYSDMSHSEMSSKMSSVAQPPPMSSGAPPMSSAGPPLSMPMSSAAPSMSSGAPPLQSSGAPPMSSGAPPPPMSSGAPPPPMSSAARPISSGVPPPLQSSGAPPMSSGAPPPPMSSGAPPMSSGVPPPPMSSSVSPPPQSTVAPVSDGCPSGETKNQCGFCTGGSSGKAADYGVDNCNGMCTNAPNYRNATDCAGTCNGTAYMDTSCSNECIGGTTGKPANYSRDCSNTCNGIYVLDSCSYCRAPYTGPYGSEFKDCHGTCVAPAQVSSMAVVNECNICTGGQTNVPSSAGKDACGVCSGNNSTCSDCEGVPNGGKVFDACNVCGGDGSTCLVVSSVMPDHIPSGSVSTINVAGGGLDNANLECFVKTSTGPEVPVSITTKVNAQNITVTVPSSIAAGQYKLFCRLAGSTAPDSNVTVVVYDSTAVALTSISPTEFTKGMTNETEVLTLTGTGFIEGNTFCMISGPSMEYIVDATVASATSATCAVNHPAESQALQVSLSLNKVVKIGSPITVKAQASPPTAKAKFTDTADAIFVVFCKPVDRSGLAACSDIFDNSTVTAMGSGAECSFVSGTKLYIRGSSLNVSDNIVPKANTIKAAGQAEAIAMTGNIAVLTADNPLSPTVTIIGPSVVGGCISDIVLDAGGSTGRALKYSWSVSPTTALTGGDTSMVTLAAAASNTYTFTLSVTNFLTQTTTATHVVQKNTVNTPELVVISSVGPTVRVSESFDLIADTKLVSGCVDDTLLYTWSLSDNLIVDNTKKSYQRYTVDANTLPAGRTLTATVVVALAASPSTTTEGTYVFTTEYSALVAQIKGGTEQVVGVNSGSVTLDASASMDPNNVGDMRYSWQCYDVTASDTNTGACTFADGGNLPATTTATLTFNGNQLIANKRFKFTAEVVSGARVSRASVFINAVAGSPPKLTMNALPNGGYFNQEDTVPLQVTVEMPNAQASIKEVRWMSEQVNGEALIDLSVSSNLNNPTTVINLGNNNYLAAISIKGGVLEKGQKYRVKVTIIDNSDNEIASSTEFQTYLGVVSCTTPAVPSYSALSEITVSVVGCVTDQAGGALTYTLYVDTDTTGTPLRLEEDSVTNTAVIPFAPKAYLTSNTNKFSMQVCARRGGCMIAKSAAVTVTALTVTQIAAKKTTVINKIQELKKTLNPLEGAVMLSIFMTSSTVSTRRKRDVATTDLHTLMLDLVSNTLANTTLTESSVNTLLDVMSVLKYTEMSDADLNRVVSYYEQILTYLESNSLGFNKDRVVSLIVFVRDIKTRSIISSFDEAIRKTIIKSFKYGDFNSYVVPASHTMKISEEFPNANYTTGPTTNSVAVNFGTTILQQYDSWTCGSTTCSGVGIQSIHYETNKDPYSTSSSDKSERSSDIIDVILLDPITGAVLPAVTSLAVPVTFVFPLTKPQSGKSYICKYWDTGSSSWKTDGMVTTGMDASTVTCTSNHLTSFAAFATAGSDDSSTSNLGAIIGGTIAAIVIVAIIVIIIVVVIKKKKENKINSTENLRAAEHGGN</sequence>
<dbReference type="GO" id="GO:0016020">
    <property type="term" value="C:membrane"/>
    <property type="evidence" value="ECO:0007669"/>
    <property type="project" value="UniProtKB-SubCell"/>
</dbReference>
<dbReference type="InterPro" id="IPR057244">
    <property type="entry name" value="GAIN_B"/>
</dbReference>
<dbReference type="Pfam" id="PF01825">
    <property type="entry name" value="GPS"/>
    <property type="match status" value="1"/>
</dbReference>
<comment type="subcellular location">
    <subcellularLocation>
        <location evidence="1">Membrane</location>
    </subcellularLocation>
</comment>
<proteinExistence type="predicted"/>
<dbReference type="InterPro" id="IPR013783">
    <property type="entry name" value="Ig-like_fold"/>
</dbReference>
<gene>
    <name evidence="10" type="ORF">SNE40_003287</name>
</gene>
<name>A0AAN8KDK7_PATCE</name>
<feature type="chain" id="PRO_5042970522" description="GAIN-B domain-containing protein" evidence="8">
    <location>
        <begin position="21"/>
        <end position="1628"/>
    </location>
</feature>
<keyword evidence="11" id="KW-1185">Reference proteome</keyword>
<feature type="signal peptide" evidence="8">
    <location>
        <begin position="1"/>
        <end position="20"/>
    </location>
</feature>
<feature type="compositionally biased region" description="Low complexity" evidence="6">
    <location>
        <begin position="214"/>
        <end position="223"/>
    </location>
</feature>
<comment type="caution">
    <text evidence="10">The sequence shown here is derived from an EMBL/GenBank/DDBJ whole genome shotgun (WGS) entry which is preliminary data.</text>
</comment>
<evidence type="ECO:0000256" key="5">
    <source>
        <dbReference type="ARBA" id="ARBA00023157"/>
    </source>
</evidence>
<feature type="transmembrane region" description="Helical" evidence="7">
    <location>
        <begin position="1581"/>
        <end position="1606"/>
    </location>
</feature>
<keyword evidence="4 7" id="KW-0472">Membrane</keyword>
<feature type="compositionally biased region" description="Low complexity" evidence="6">
    <location>
        <begin position="230"/>
        <end position="239"/>
    </location>
</feature>
<dbReference type="PROSITE" id="PS50221">
    <property type="entry name" value="GAIN_B"/>
    <property type="match status" value="1"/>
</dbReference>
<dbReference type="InterPro" id="IPR002859">
    <property type="entry name" value="PKD/REJ-like"/>
</dbReference>
<protein>
    <recommendedName>
        <fullName evidence="9">GAIN-B domain-containing protein</fullName>
    </recommendedName>
</protein>
<dbReference type="Gene3D" id="2.60.220.50">
    <property type="match status" value="1"/>
</dbReference>
<evidence type="ECO:0000256" key="6">
    <source>
        <dbReference type="SAM" id="MobiDB-lite"/>
    </source>
</evidence>
<evidence type="ECO:0000256" key="3">
    <source>
        <dbReference type="ARBA" id="ARBA00022989"/>
    </source>
</evidence>
<dbReference type="Pfam" id="PF02010">
    <property type="entry name" value="REJ"/>
    <property type="match status" value="1"/>
</dbReference>
<evidence type="ECO:0000256" key="8">
    <source>
        <dbReference type="SAM" id="SignalP"/>
    </source>
</evidence>
<keyword evidence="3 7" id="KW-1133">Transmembrane helix</keyword>
<evidence type="ECO:0000313" key="11">
    <source>
        <dbReference type="Proteomes" id="UP001347796"/>
    </source>
</evidence>
<evidence type="ECO:0000259" key="9">
    <source>
        <dbReference type="PROSITE" id="PS50221"/>
    </source>
</evidence>
<feature type="compositionally biased region" description="Pro residues" evidence="6">
    <location>
        <begin position="183"/>
        <end position="197"/>
    </location>
</feature>
<dbReference type="EMBL" id="JAZGQO010000002">
    <property type="protein sequence ID" value="KAK6191655.1"/>
    <property type="molecule type" value="Genomic_DNA"/>
</dbReference>
<dbReference type="InterPro" id="IPR000203">
    <property type="entry name" value="GPS"/>
</dbReference>
<accession>A0AAN8KDK7</accession>
<dbReference type="InterPro" id="IPR046338">
    <property type="entry name" value="GAIN_dom_sf"/>
</dbReference>
<keyword evidence="8" id="KW-0732">Signal</keyword>
<evidence type="ECO:0000256" key="1">
    <source>
        <dbReference type="ARBA" id="ARBA00004370"/>
    </source>
</evidence>
<keyword evidence="2 7" id="KW-0812">Transmembrane</keyword>
<organism evidence="10 11">
    <name type="scientific">Patella caerulea</name>
    <name type="common">Rayed Mediterranean limpet</name>
    <dbReference type="NCBI Taxonomy" id="87958"/>
    <lineage>
        <taxon>Eukaryota</taxon>
        <taxon>Metazoa</taxon>
        <taxon>Spiralia</taxon>
        <taxon>Lophotrochozoa</taxon>
        <taxon>Mollusca</taxon>
        <taxon>Gastropoda</taxon>
        <taxon>Patellogastropoda</taxon>
        <taxon>Patelloidea</taxon>
        <taxon>Patellidae</taxon>
        <taxon>Patella</taxon>
    </lineage>
</organism>
<evidence type="ECO:0000256" key="2">
    <source>
        <dbReference type="ARBA" id="ARBA00022692"/>
    </source>
</evidence>